<proteinExistence type="predicted"/>
<organism evidence="1 2">
    <name type="scientific">Araneus ventricosus</name>
    <name type="common">Orbweaver spider</name>
    <name type="synonym">Epeira ventricosa</name>
    <dbReference type="NCBI Taxonomy" id="182803"/>
    <lineage>
        <taxon>Eukaryota</taxon>
        <taxon>Metazoa</taxon>
        <taxon>Ecdysozoa</taxon>
        <taxon>Arthropoda</taxon>
        <taxon>Chelicerata</taxon>
        <taxon>Arachnida</taxon>
        <taxon>Araneae</taxon>
        <taxon>Araneomorphae</taxon>
        <taxon>Entelegynae</taxon>
        <taxon>Araneoidea</taxon>
        <taxon>Araneidae</taxon>
        <taxon>Araneus</taxon>
    </lineage>
</organism>
<dbReference type="InterPro" id="IPR036397">
    <property type="entry name" value="RNaseH_sf"/>
</dbReference>
<dbReference type="GO" id="GO:0003676">
    <property type="term" value="F:nucleic acid binding"/>
    <property type="evidence" value="ECO:0007669"/>
    <property type="project" value="InterPro"/>
</dbReference>
<evidence type="ECO:0000313" key="1">
    <source>
        <dbReference type="EMBL" id="GBL80396.1"/>
    </source>
</evidence>
<dbReference type="OrthoDB" id="6466112at2759"/>
<keyword evidence="2" id="KW-1185">Reference proteome</keyword>
<dbReference type="AlphaFoldDB" id="A0A4Y2AMD2"/>
<dbReference type="Gene3D" id="3.30.420.10">
    <property type="entry name" value="Ribonuclease H-like superfamily/Ribonuclease H"/>
    <property type="match status" value="1"/>
</dbReference>
<evidence type="ECO:0000313" key="2">
    <source>
        <dbReference type="Proteomes" id="UP000499080"/>
    </source>
</evidence>
<gene>
    <name evidence="1" type="ORF">AVEN_92298_1</name>
</gene>
<dbReference type="EMBL" id="BGPR01000021">
    <property type="protein sequence ID" value="GBL80396.1"/>
    <property type="molecule type" value="Genomic_DNA"/>
</dbReference>
<sequence length="86" mass="10170">MQGRIPLRLYSGFWLSMEVTELSHPPYSPDQSPSNFFLFHKLRVALERRRCADITHIQAVVTRELKAIPVEEFSRAFDDLYTRCQR</sequence>
<name>A0A4Y2AMD2_ARAVE</name>
<dbReference type="Proteomes" id="UP000499080">
    <property type="component" value="Unassembled WGS sequence"/>
</dbReference>
<accession>A0A4Y2AMD2</accession>
<reference evidence="1 2" key="1">
    <citation type="journal article" date="2019" name="Sci. Rep.">
        <title>Orb-weaving spider Araneus ventricosus genome elucidates the spidroin gene catalogue.</title>
        <authorList>
            <person name="Kono N."/>
            <person name="Nakamura H."/>
            <person name="Ohtoshi R."/>
            <person name="Moran D.A.P."/>
            <person name="Shinohara A."/>
            <person name="Yoshida Y."/>
            <person name="Fujiwara M."/>
            <person name="Mori M."/>
            <person name="Tomita M."/>
            <person name="Arakawa K."/>
        </authorList>
    </citation>
    <scope>NUCLEOTIDE SEQUENCE [LARGE SCALE GENOMIC DNA]</scope>
</reference>
<evidence type="ECO:0008006" key="3">
    <source>
        <dbReference type="Google" id="ProtNLM"/>
    </source>
</evidence>
<protein>
    <recommendedName>
        <fullName evidence="3">Tc1-like transposase DDE domain-containing protein</fullName>
    </recommendedName>
</protein>
<comment type="caution">
    <text evidence="1">The sequence shown here is derived from an EMBL/GenBank/DDBJ whole genome shotgun (WGS) entry which is preliminary data.</text>
</comment>